<accession>A0A3B0K957</accession>
<name>A0A3B0K957_DROGU</name>
<dbReference type="Proteomes" id="UP000268350">
    <property type="component" value="Unassembled WGS sequence"/>
</dbReference>
<dbReference type="EMBL" id="OUUW01000007">
    <property type="protein sequence ID" value="SPP82609.1"/>
    <property type="molecule type" value="Genomic_DNA"/>
</dbReference>
<sequence>MKKRNSASPVPRPDCTPARSASPKMFRRQPKRTTFAGYRESRSSSTEAHYSADASNSDSTICTSLANRNSMSYEPNDAANRRRTPLSSEQTAAKTCEKIHRLETIAVAQEIRISALERNYNDIVNGVIPRNISKLASGTSAAAAESVDNAINDSPSTSHAAKQNI</sequence>
<evidence type="ECO:0000313" key="2">
    <source>
        <dbReference type="EMBL" id="SPP82609.1"/>
    </source>
</evidence>
<keyword evidence="3" id="KW-1185">Reference proteome</keyword>
<feature type="compositionally biased region" description="Polar residues" evidence="1">
    <location>
        <begin position="43"/>
        <end position="73"/>
    </location>
</feature>
<evidence type="ECO:0000256" key="1">
    <source>
        <dbReference type="SAM" id="MobiDB-lite"/>
    </source>
</evidence>
<protein>
    <submittedName>
        <fullName evidence="2">Uncharacterized protein</fullName>
    </submittedName>
</protein>
<proteinExistence type="predicted"/>
<dbReference type="AlphaFoldDB" id="A0A3B0K957"/>
<organism evidence="2 3">
    <name type="scientific">Drosophila guanche</name>
    <name type="common">Fruit fly</name>
    <dbReference type="NCBI Taxonomy" id="7266"/>
    <lineage>
        <taxon>Eukaryota</taxon>
        <taxon>Metazoa</taxon>
        <taxon>Ecdysozoa</taxon>
        <taxon>Arthropoda</taxon>
        <taxon>Hexapoda</taxon>
        <taxon>Insecta</taxon>
        <taxon>Pterygota</taxon>
        <taxon>Neoptera</taxon>
        <taxon>Endopterygota</taxon>
        <taxon>Diptera</taxon>
        <taxon>Brachycera</taxon>
        <taxon>Muscomorpha</taxon>
        <taxon>Ephydroidea</taxon>
        <taxon>Drosophilidae</taxon>
        <taxon>Drosophila</taxon>
        <taxon>Sophophora</taxon>
    </lineage>
</organism>
<evidence type="ECO:0000313" key="3">
    <source>
        <dbReference type="Proteomes" id="UP000268350"/>
    </source>
</evidence>
<feature type="region of interest" description="Disordered" evidence="1">
    <location>
        <begin position="1"/>
        <end position="92"/>
    </location>
</feature>
<reference evidence="3" key="1">
    <citation type="submission" date="2018-01" db="EMBL/GenBank/DDBJ databases">
        <authorList>
            <person name="Alioto T."/>
            <person name="Alioto T."/>
        </authorList>
    </citation>
    <scope>NUCLEOTIDE SEQUENCE [LARGE SCALE GENOMIC DNA]</scope>
</reference>
<gene>
    <name evidence="2" type="ORF">DGUA_6G017326</name>
</gene>